<keyword evidence="8" id="KW-0966">Cell projection</keyword>
<feature type="region of interest" description="Disordered" evidence="9">
    <location>
        <begin position="173"/>
        <end position="390"/>
    </location>
</feature>
<keyword evidence="7" id="KW-0206">Cytoskeleton</keyword>
<feature type="compositionally biased region" description="Pro residues" evidence="9">
    <location>
        <begin position="198"/>
        <end position="212"/>
    </location>
</feature>
<dbReference type="EMBL" id="CANHGI010000005">
    <property type="protein sequence ID" value="CAI5450848.1"/>
    <property type="molecule type" value="Genomic_DNA"/>
</dbReference>
<evidence type="ECO:0000256" key="4">
    <source>
        <dbReference type="ARBA" id="ARBA00022490"/>
    </source>
</evidence>
<evidence type="ECO:0000256" key="8">
    <source>
        <dbReference type="ARBA" id="ARBA00023273"/>
    </source>
</evidence>
<evidence type="ECO:0000256" key="6">
    <source>
        <dbReference type="ARBA" id="ARBA00023203"/>
    </source>
</evidence>
<dbReference type="OrthoDB" id="31170at2759"/>
<feature type="compositionally biased region" description="Low complexity" evidence="9">
    <location>
        <begin position="213"/>
        <end position="227"/>
    </location>
</feature>
<evidence type="ECO:0000256" key="5">
    <source>
        <dbReference type="ARBA" id="ARBA00023036"/>
    </source>
</evidence>
<feature type="compositionally biased region" description="Polar residues" evidence="9">
    <location>
        <begin position="353"/>
        <end position="362"/>
    </location>
</feature>
<dbReference type="AlphaFoldDB" id="A0A9P1N4J9"/>
<dbReference type="PANTHER" id="PTHR11202">
    <property type="entry name" value="SPROUTY-RELATED, EVH1 DOMAIN-CONTAINING PROTEIN FAMILY MEMBER"/>
    <property type="match status" value="1"/>
</dbReference>
<comment type="caution">
    <text evidence="11">The sequence shown here is derived from an EMBL/GenBank/DDBJ whole genome shotgun (WGS) entry which is preliminary data.</text>
</comment>
<evidence type="ECO:0000256" key="2">
    <source>
        <dbReference type="ARBA" id="ARBA00004510"/>
    </source>
</evidence>
<evidence type="ECO:0000256" key="9">
    <source>
        <dbReference type="SAM" id="MobiDB-lite"/>
    </source>
</evidence>
<feature type="compositionally biased region" description="Pro residues" evidence="9">
    <location>
        <begin position="228"/>
        <end position="238"/>
    </location>
</feature>
<dbReference type="InterPro" id="IPR000697">
    <property type="entry name" value="WH1/EVH1_dom"/>
</dbReference>
<dbReference type="GO" id="GO:0017124">
    <property type="term" value="F:SH3 domain binding"/>
    <property type="evidence" value="ECO:0007669"/>
    <property type="project" value="UniProtKB-KW"/>
</dbReference>
<feature type="compositionally biased region" description="Polar residues" evidence="9">
    <location>
        <begin position="257"/>
        <end position="268"/>
    </location>
</feature>
<dbReference type="PROSITE" id="PS50229">
    <property type="entry name" value="WH1"/>
    <property type="match status" value="1"/>
</dbReference>
<organism evidence="11 12">
    <name type="scientific">Caenorhabditis angaria</name>
    <dbReference type="NCBI Taxonomy" id="860376"/>
    <lineage>
        <taxon>Eukaryota</taxon>
        <taxon>Metazoa</taxon>
        <taxon>Ecdysozoa</taxon>
        <taxon>Nematoda</taxon>
        <taxon>Chromadorea</taxon>
        <taxon>Rhabditida</taxon>
        <taxon>Rhabditina</taxon>
        <taxon>Rhabditomorpha</taxon>
        <taxon>Rhabditoidea</taxon>
        <taxon>Rhabditidae</taxon>
        <taxon>Peloderinae</taxon>
        <taxon>Caenorhabditis</taxon>
    </lineage>
</organism>
<feature type="compositionally biased region" description="Low complexity" evidence="9">
    <location>
        <begin position="313"/>
        <end position="325"/>
    </location>
</feature>
<reference evidence="11" key="1">
    <citation type="submission" date="2022-11" db="EMBL/GenBank/DDBJ databases">
        <authorList>
            <person name="Kikuchi T."/>
        </authorList>
    </citation>
    <scope>NUCLEOTIDE SEQUENCE</scope>
    <source>
        <strain evidence="11">PS1010</strain>
    </source>
</reference>
<dbReference type="GO" id="GO:0005856">
    <property type="term" value="C:cytoskeleton"/>
    <property type="evidence" value="ECO:0007669"/>
    <property type="project" value="UniProtKB-SubCell"/>
</dbReference>
<keyword evidence="4" id="KW-0963">Cytoplasm</keyword>
<dbReference type="Proteomes" id="UP001152747">
    <property type="component" value="Unassembled WGS sequence"/>
</dbReference>
<dbReference type="PANTHER" id="PTHR11202:SF22">
    <property type="entry name" value="PROTEIN ENABLED"/>
    <property type="match status" value="1"/>
</dbReference>
<name>A0A9P1N4J9_9PELO</name>
<feature type="domain" description="WH1" evidence="10">
    <location>
        <begin position="1"/>
        <end position="112"/>
    </location>
</feature>
<sequence length="432" mass="46620">MSLEISVAAALAEVMVYNEMTKKWQPPQGSDGQASKVEIMQHNHKPAFRIVSLRDGKWLLNCNIHQKLKYHSATATFHQWRDENRQVYGLNFQSEPDARMFVSIIGQAIDHIAHQALSEYQNPHPADNVYQDPHQHMMHIQSAPNFAAHDENQNANFKKQSNVPLQQQINRRVSQTSNQDYHHSHAIPSSSTNTTTVPAPPPAPPAPPPIPPQASAGPSSIPPVSSNAPPPPPPPPPNFGAAGTAGKPTSLADQLKMRSQNLNKTTNGAAPVTQKAEPEKPAAPSAGGNLMSELAAHINKRKMTQAKADAVDSKSNTSNGSSDSGCGTATSTNGFSNGGSIGSAAAKKWSVSDVKSASITESPKTHRKLPSASSIFSQDEKTVVSEGSSTGSLVNNELLEKFRAELMVEVRLEINKAKQEIIEVIRQELSRH</sequence>
<evidence type="ECO:0000313" key="12">
    <source>
        <dbReference type="Proteomes" id="UP001152747"/>
    </source>
</evidence>
<dbReference type="GO" id="GO:0003779">
    <property type="term" value="F:actin binding"/>
    <property type="evidence" value="ECO:0007669"/>
    <property type="project" value="UniProtKB-KW"/>
</dbReference>
<protein>
    <recommendedName>
        <fullName evidence="10">WH1 domain-containing protein</fullName>
    </recommendedName>
</protein>
<dbReference type="Pfam" id="PF08776">
    <property type="entry name" value="VASP_tetra"/>
    <property type="match status" value="1"/>
</dbReference>
<evidence type="ECO:0000313" key="11">
    <source>
        <dbReference type="EMBL" id="CAI5450848.1"/>
    </source>
</evidence>
<gene>
    <name evidence="11" type="ORF">CAMP_LOCUS13485</name>
</gene>
<evidence type="ECO:0000256" key="1">
    <source>
        <dbReference type="ARBA" id="ARBA00004245"/>
    </source>
</evidence>
<dbReference type="SUPFAM" id="SSF50729">
    <property type="entry name" value="PH domain-like"/>
    <property type="match status" value="1"/>
</dbReference>
<keyword evidence="5" id="KW-0729">SH3-binding</keyword>
<evidence type="ECO:0000259" key="10">
    <source>
        <dbReference type="PROSITE" id="PS50229"/>
    </source>
</evidence>
<dbReference type="SUPFAM" id="SSF118370">
    <property type="entry name" value="Vasodilator-stimulated phosphoprotein, VASP, tetramerisation domain"/>
    <property type="match status" value="1"/>
</dbReference>
<dbReference type="Gene3D" id="1.20.5.1160">
    <property type="entry name" value="Vasodilator-stimulated phosphoprotein"/>
    <property type="match status" value="1"/>
</dbReference>
<dbReference type="InterPro" id="IPR038023">
    <property type="entry name" value="VASP_sf"/>
</dbReference>
<proteinExistence type="inferred from homology"/>
<keyword evidence="6" id="KW-0009">Actin-binding</keyword>
<dbReference type="SMART" id="SM00461">
    <property type="entry name" value="WH1"/>
    <property type="match status" value="1"/>
</dbReference>
<dbReference type="Pfam" id="PF00568">
    <property type="entry name" value="WH1"/>
    <property type="match status" value="1"/>
</dbReference>
<keyword evidence="12" id="KW-1185">Reference proteome</keyword>
<dbReference type="InterPro" id="IPR014885">
    <property type="entry name" value="VASP_tetra"/>
</dbReference>
<dbReference type="GO" id="GO:0030027">
    <property type="term" value="C:lamellipodium"/>
    <property type="evidence" value="ECO:0007669"/>
    <property type="project" value="UniProtKB-SubCell"/>
</dbReference>
<comment type="similarity">
    <text evidence="3">Belongs to the Ena/VASP family.</text>
</comment>
<dbReference type="Gene3D" id="2.30.29.30">
    <property type="entry name" value="Pleckstrin-homology domain (PH domain)/Phosphotyrosine-binding domain (PTB)"/>
    <property type="match status" value="1"/>
</dbReference>
<evidence type="ECO:0000256" key="3">
    <source>
        <dbReference type="ARBA" id="ARBA00009785"/>
    </source>
</evidence>
<evidence type="ECO:0000256" key="7">
    <source>
        <dbReference type="ARBA" id="ARBA00023212"/>
    </source>
</evidence>
<dbReference type="GO" id="GO:0005737">
    <property type="term" value="C:cytoplasm"/>
    <property type="evidence" value="ECO:0007669"/>
    <property type="project" value="UniProtKB-ARBA"/>
</dbReference>
<comment type="subcellular location">
    <subcellularLocation>
        <location evidence="2">Cell projection</location>
        <location evidence="2">Lamellipodium</location>
    </subcellularLocation>
    <subcellularLocation>
        <location evidence="1">Cytoplasm</location>
        <location evidence="1">Cytoskeleton</location>
    </subcellularLocation>
</comment>
<accession>A0A9P1N4J9</accession>
<feature type="compositionally biased region" description="Low complexity" evidence="9">
    <location>
        <begin position="187"/>
        <end position="197"/>
    </location>
</feature>
<dbReference type="InterPro" id="IPR011993">
    <property type="entry name" value="PH-like_dom_sf"/>
</dbReference>